<gene>
    <name evidence="1" type="ORF">NCTC1_02212</name>
</gene>
<dbReference type="KEGG" id="sft:NCTC1_02212"/>
<sequence>MPVHLNERDEKGQWAAYDAVHDVRRELWKALLGWMPDPQGGEIVYVGGTLLDLNRYELYYQFDFTAKYEITEEDTRQAEDVNALPDLSLLSIDVDYIDPGTGPDGDIEHHLEMRFPQN</sequence>
<dbReference type="Pfam" id="PF23840">
    <property type="entry name" value="Phage_tail_terminator"/>
    <property type="match status" value="1"/>
</dbReference>
<evidence type="ECO:0000313" key="2">
    <source>
        <dbReference type="Proteomes" id="UP000032424"/>
    </source>
</evidence>
<reference evidence="1 2" key="1">
    <citation type="submission" date="2014-07" db="EMBL/GenBank/DDBJ databases">
        <authorList>
            <person name="Aslett M.A."/>
            <person name="De Silva N."/>
        </authorList>
    </citation>
    <scope>NUCLEOTIDE SEQUENCE [LARGE SCALE GENOMIC DNA]</scope>
    <source>
        <strain evidence="2">NCTC1</strain>
    </source>
</reference>
<dbReference type="Proteomes" id="UP000032424">
    <property type="component" value="Chromosome 1"/>
</dbReference>
<name>A0AB33SGU5_SHIFL</name>
<organism evidence="1 2">
    <name type="scientific">Shigella flexneri</name>
    <dbReference type="NCBI Taxonomy" id="623"/>
    <lineage>
        <taxon>Bacteria</taxon>
        <taxon>Pseudomonadati</taxon>
        <taxon>Pseudomonadota</taxon>
        <taxon>Gammaproteobacteria</taxon>
        <taxon>Enterobacterales</taxon>
        <taxon>Enterobacteriaceae</taxon>
        <taxon>Shigella</taxon>
    </lineage>
</organism>
<dbReference type="AlphaFoldDB" id="A0AB33SGU5"/>
<protein>
    <submittedName>
        <fullName evidence="1">Bacteriophage protein</fullName>
    </submittedName>
</protein>
<dbReference type="EMBL" id="LM651928">
    <property type="protein sequence ID" value="CDX07403.1"/>
    <property type="molecule type" value="Genomic_DNA"/>
</dbReference>
<evidence type="ECO:0000313" key="1">
    <source>
        <dbReference type="EMBL" id="CDX07403.1"/>
    </source>
</evidence>
<accession>A0AB33SGU5</accession>
<proteinExistence type="predicted"/>
<dbReference type="InterPro" id="IPR056912">
    <property type="entry name" value="Phage_JBD30_tail_term-like"/>
</dbReference>